<feature type="domain" description="Rhodanese" evidence="2">
    <location>
        <begin position="13"/>
        <end position="135"/>
    </location>
</feature>
<keyword evidence="4" id="KW-1185">Reference proteome</keyword>
<sequence>MPQEFKTLADLLAHGFDTVIDVRSPAEYAEDHIPGAVSMPAMSNDERARVGTIYKQISPFEAKKVGASIVARNVASHIDRHMQQKNGSWKPLVYCWRGGQRSGSVAIILKQIGWRTDTIQGGYQTYRRLVHHALYDNEVAHRFILLDGNTGTAKTDVLKKLAAMGVQTLDLEGMANHRGSMLGAMGDQPSQKMFESRIACALAQLDPAKPVLVEAESSKIGKMIVPPMVWKAMCAAPRIDISAPLEARVEYLTRAYDDVTAAPRRLKTLIQPLRTFRGNETVDQWEKLLEAEDFPALAASLIIDHYDPAYNKSRSVHDFALLATVEADKLDDAGQTLLAEQIAEIVNSL</sequence>
<organism evidence="3 4">
    <name type="scientific">Marivivens donghaensis</name>
    <dbReference type="NCBI Taxonomy" id="1699413"/>
    <lineage>
        <taxon>Bacteria</taxon>
        <taxon>Pseudomonadati</taxon>
        <taxon>Pseudomonadota</taxon>
        <taxon>Alphaproteobacteria</taxon>
        <taxon>Rhodobacterales</taxon>
        <taxon>Paracoccaceae</taxon>
        <taxon>Marivivens group</taxon>
        <taxon>Marivivens</taxon>
    </lineage>
</organism>
<dbReference type="PANTHER" id="PTHR30401">
    <property type="entry name" value="TRNA 2-SELENOURIDINE SYNTHASE"/>
    <property type="match status" value="1"/>
</dbReference>
<keyword evidence="1" id="KW-0711">Selenium</keyword>
<dbReference type="Gene3D" id="3.40.250.10">
    <property type="entry name" value="Rhodanese-like domain"/>
    <property type="match status" value="1"/>
</dbReference>
<evidence type="ECO:0000256" key="1">
    <source>
        <dbReference type="ARBA" id="ARBA00023266"/>
    </source>
</evidence>
<name>A0ABX0VYS5_9RHOB</name>
<dbReference type="Pfam" id="PF26341">
    <property type="entry name" value="AAA_SelU"/>
    <property type="match status" value="1"/>
</dbReference>
<dbReference type="PANTHER" id="PTHR30401:SF0">
    <property type="entry name" value="TRNA 2-SELENOURIDINE SYNTHASE"/>
    <property type="match status" value="1"/>
</dbReference>
<dbReference type="PROSITE" id="PS50206">
    <property type="entry name" value="RHODANESE_3"/>
    <property type="match status" value="1"/>
</dbReference>
<evidence type="ECO:0000259" key="2">
    <source>
        <dbReference type="PROSITE" id="PS50206"/>
    </source>
</evidence>
<dbReference type="NCBIfam" id="NF008752">
    <property type="entry name" value="PRK11784.1-4"/>
    <property type="match status" value="1"/>
</dbReference>
<accession>A0ABX0VYS5</accession>
<gene>
    <name evidence="3" type="primary">mnmH</name>
    <name evidence="3" type="ORF">HCZ30_12535</name>
</gene>
<dbReference type="RefSeq" id="WP_167638639.1">
    <property type="nucleotide sequence ID" value="NZ_JAATOP010000008.1"/>
</dbReference>
<dbReference type="Proteomes" id="UP000709466">
    <property type="component" value="Unassembled WGS sequence"/>
</dbReference>
<dbReference type="EMBL" id="JAATOP010000008">
    <property type="protein sequence ID" value="NIY73253.1"/>
    <property type="molecule type" value="Genomic_DNA"/>
</dbReference>
<dbReference type="Pfam" id="PF00581">
    <property type="entry name" value="Rhodanese"/>
    <property type="match status" value="1"/>
</dbReference>
<dbReference type="InterPro" id="IPR017582">
    <property type="entry name" value="SelU"/>
</dbReference>
<dbReference type="SMART" id="SM00450">
    <property type="entry name" value="RHOD"/>
    <property type="match status" value="1"/>
</dbReference>
<dbReference type="InterPro" id="IPR001763">
    <property type="entry name" value="Rhodanese-like_dom"/>
</dbReference>
<dbReference type="InterPro" id="IPR058840">
    <property type="entry name" value="AAA_SelU"/>
</dbReference>
<proteinExistence type="predicted"/>
<evidence type="ECO:0000313" key="3">
    <source>
        <dbReference type="EMBL" id="NIY73253.1"/>
    </source>
</evidence>
<dbReference type="NCBIfam" id="TIGR03167">
    <property type="entry name" value="tRNA_sel_U_synt"/>
    <property type="match status" value="1"/>
</dbReference>
<dbReference type="SUPFAM" id="SSF52821">
    <property type="entry name" value="Rhodanese/Cell cycle control phosphatase"/>
    <property type="match status" value="1"/>
</dbReference>
<dbReference type="InterPro" id="IPR036873">
    <property type="entry name" value="Rhodanese-like_dom_sf"/>
</dbReference>
<dbReference type="NCBIfam" id="NF008750">
    <property type="entry name" value="PRK11784.1-2"/>
    <property type="match status" value="1"/>
</dbReference>
<reference evidence="3 4" key="1">
    <citation type="submission" date="2020-03" db="EMBL/GenBank/DDBJ databases">
        <title>Bacterial isolates of synthetic phycosphere.</title>
        <authorList>
            <person name="Fu H."/>
            <person name="Moran M.A."/>
        </authorList>
    </citation>
    <scope>NUCLEOTIDE SEQUENCE [LARGE SCALE GENOMIC DNA]</scope>
    <source>
        <strain evidence="3 4">HF1</strain>
    </source>
</reference>
<evidence type="ECO:0000313" key="4">
    <source>
        <dbReference type="Proteomes" id="UP000709466"/>
    </source>
</evidence>
<comment type="caution">
    <text evidence="3">The sequence shown here is derived from an EMBL/GenBank/DDBJ whole genome shotgun (WGS) entry which is preliminary data.</text>
</comment>
<protein>
    <submittedName>
        <fullName evidence="3">tRNA 2-selenouridine(34) synthase MnmH</fullName>
    </submittedName>
</protein>